<protein>
    <submittedName>
        <fullName evidence="3">DUF222 domain-containing protein</fullName>
    </submittedName>
</protein>
<feature type="domain" description="DUF222" evidence="2">
    <location>
        <begin position="14"/>
        <end position="120"/>
    </location>
</feature>
<evidence type="ECO:0000313" key="3">
    <source>
        <dbReference type="EMBL" id="MFC5947936.1"/>
    </source>
</evidence>
<organism evidence="3 4">
    <name type="scientific">Pseudonocardia lutea</name>
    <dbReference type="NCBI Taxonomy" id="2172015"/>
    <lineage>
        <taxon>Bacteria</taxon>
        <taxon>Bacillati</taxon>
        <taxon>Actinomycetota</taxon>
        <taxon>Actinomycetes</taxon>
        <taxon>Pseudonocardiales</taxon>
        <taxon>Pseudonocardiaceae</taxon>
        <taxon>Pseudonocardia</taxon>
    </lineage>
</organism>
<dbReference type="InterPro" id="IPR003870">
    <property type="entry name" value="DUF222"/>
</dbReference>
<evidence type="ECO:0000259" key="2">
    <source>
        <dbReference type="Pfam" id="PF02720"/>
    </source>
</evidence>
<dbReference type="EMBL" id="JBHSQK010000011">
    <property type="protein sequence ID" value="MFC5947936.1"/>
    <property type="molecule type" value="Genomic_DNA"/>
</dbReference>
<name>A0ABW1I5G6_9PSEU</name>
<dbReference type="RefSeq" id="WP_379564997.1">
    <property type="nucleotide sequence ID" value="NZ_JBHSQK010000011.1"/>
</dbReference>
<dbReference type="Proteomes" id="UP001596119">
    <property type="component" value="Unassembled WGS sequence"/>
</dbReference>
<feature type="region of interest" description="Disordered" evidence="1">
    <location>
        <begin position="203"/>
        <end position="233"/>
    </location>
</feature>
<dbReference type="Pfam" id="PF02720">
    <property type="entry name" value="DUF222"/>
    <property type="match status" value="1"/>
</dbReference>
<gene>
    <name evidence="3" type="ORF">ACFQH9_06580</name>
</gene>
<feature type="compositionally biased region" description="Basic and acidic residues" evidence="1">
    <location>
        <begin position="223"/>
        <end position="233"/>
    </location>
</feature>
<accession>A0ABW1I5G6</accession>
<evidence type="ECO:0000256" key="1">
    <source>
        <dbReference type="SAM" id="MobiDB-lite"/>
    </source>
</evidence>
<evidence type="ECO:0000313" key="4">
    <source>
        <dbReference type="Proteomes" id="UP001596119"/>
    </source>
</evidence>
<keyword evidence="4" id="KW-1185">Reference proteome</keyword>
<comment type="caution">
    <text evidence="3">The sequence shown here is derived from an EMBL/GenBank/DDBJ whole genome shotgun (WGS) entry which is preliminary data.</text>
</comment>
<reference evidence="4" key="1">
    <citation type="journal article" date="2019" name="Int. J. Syst. Evol. Microbiol.">
        <title>The Global Catalogue of Microorganisms (GCM) 10K type strain sequencing project: providing services to taxonomists for standard genome sequencing and annotation.</title>
        <authorList>
            <consortium name="The Broad Institute Genomics Platform"/>
            <consortium name="The Broad Institute Genome Sequencing Center for Infectious Disease"/>
            <person name="Wu L."/>
            <person name="Ma J."/>
        </authorList>
    </citation>
    <scope>NUCLEOTIDE SEQUENCE [LARGE SCALE GENOMIC DNA]</scope>
    <source>
        <strain evidence="4">CGMCC 4.7397</strain>
    </source>
</reference>
<sequence>MTRWAEMAHEELLAVVADVQAARKAIDARMLAVTGEVESRGLAAEHGFRDTADLLQSTQRVPAAVAKARVRAVRAVVPERSLLGEELPAQLPSTALGLSAAEISFEHVRVIQQTLDVRPCISRPITGSRWSGTSPSWRAARFRGVAPGGEARVGAAGPGRAAPVGRCANADAVRFTPRGEGFKARGWFDRESAAIVRTALSPLSEPVPEHGPGECEQTGCEHLPGERRPGTTA</sequence>
<proteinExistence type="predicted"/>